<evidence type="ECO:0000313" key="1">
    <source>
        <dbReference type="EMBL" id="PKC03536.1"/>
    </source>
</evidence>
<dbReference type="VEuPathDB" id="FungiDB:RhiirA1_465952"/>
<dbReference type="AlphaFoldDB" id="A0A2N0P9N4"/>
<evidence type="ECO:0008006" key="3">
    <source>
        <dbReference type="Google" id="ProtNLM"/>
    </source>
</evidence>
<name>A0A2N0P9N4_9GLOM</name>
<proteinExistence type="predicted"/>
<reference evidence="1 2" key="2">
    <citation type="submission" date="2017-09" db="EMBL/GenBank/DDBJ databases">
        <title>Extensive intraspecific genome diversity in a model arbuscular mycorrhizal fungus.</title>
        <authorList>
            <person name="Chen E.C."/>
            <person name="Morin E."/>
            <person name="Beaudet D."/>
            <person name="Noel J."/>
            <person name="Ndikumana S."/>
            <person name="Charron P."/>
            <person name="St-Onge C."/>
            <person name="Giorgi J."/>
            <person name="Grigoriev I.V."/>
            <person name="Roux C."/>
            <person name="Martin F.M."/>
            <person name="Corradi N."/>
        </authorList>
    </citation>
    <scope>NUCLEOTIDE SEQUENCE [LARGE SCALE GENOMIC DNA]</scope>
    <source>
        <strain evidence="1 2">A5</strain>
    </source>
</reference>
<organism evidence="1 2">
    <name type="scientific">Rhizophagus irregularis</name>
    <dbReference type="NCBI Taxonomy" id="588596"/>
    <lineage>
        <taxon>Eukaryota</taxon>
        <taxon>Fungi</taxon>
        <taxon>Fungi incertae sedis</taxon>
        <taxon>Mucoromycota</taxon>
        <taxon>Glomeromycotina</taxon>
        <taxon>Glomeromycetes</taxon>
        <taxon>Glomerales</taxon>
        <taxon>Glomeraceae</taxon>
        <taxon>Rhizophagus</taxon>
    </lineage>
</organism>
<comment type="caution">
    <text evidence="1">The sequence shown here is derived from an EMBL/GenBank/DDBJ whole genome shotgun (WGS) entry which is preliminary data.</text>
</comment>
<dbReference type="VEuPathDB" id="FungiDB:RhiirA1_465953"/>
<dbReference type="EMBL" id="LLXJ01001168">
    <property type="protein sequence ID" value="PKC03536.1"/>
    <property type="molecule type" value="Genomic_DNA"/>
</dbReference>
<sequence>MPFDNRKHLRNHFVLGFVPFGGDFDDFICPFISDMKRLEQGIVMNILKEDCWIVAGLGCITVELPQGNDLTGIKWHGAIKGCRTCLVAKENATDENLDIASISRYHHITDIQFEDMFAAPTLMQRSDIAKEYGLRNSLPVLDQLQRERHLQSPQDIYHIMAGIASKFLKLTIAMLSPDGEERFLKFWKSFEYPHQWSKLPNPISHIESFMMSDCLQLVMVMPFILNRSLTTNCFKSLILAKLQERTELQRNQVVNAIVRCWSIVAKCSQLAFKPSLTSSDYEELEKTLKIELQFLTWMFPDFVSLPNLHACLHLLQHARTFGTLTNTAVGIKEMVHRIFKNMVPHTNRKNVELDLLKRYTTLQSIRHLDWFIIEDSLEEDNEEPEVNSQSSRIQNIKLKKPVSAHNTMIKTNTEIFQSDLALSYSSFGFHASLINKSCKFYEGASYMQNEGYFEVKCHLHKNDVVTIQNGHDSRYAIIKVIFKHKGNDDHYYPFIYIDWFEDTNRKHAKLDCPLFILWRNDNSRRKIFPLTVVDEIHKTFFIHDCNARCQDGNHGLDNNRYLKNEFFFKAV</sequence>
<reference evidence="1 2" key="1">
    <citation type="submission" date="2016-04" db="EMBL/GenBank/DDBJ databases">
        <title>Genome analyses suggest a sexual origin of heterokaryosis in a supposedly ancient asexual fungus.</title>
        <authorList>
            <person name="Ropars J."/>
            <person name="Sedzielewska K."/>
            <person name="Noel J."/>
            <person name="Charron P."/>
            <person name="Farinelli L."/>
            <person name="Marton T."/>
            <person name="Kruger M."/>
            <person name="Pelin A."/>
            <person name="Brachmann A."/>
            <person name="Corradi N."/>
        </authorList>
    </citation>
    <scope>NUCLEOTIDE SEQUENCE [LARGE SCALE GENOMIC DNA]</scope>
    <source>
        <strain evidence="1 2">A5</strain>
    </source>
</reference>
<protein>
    <recommendedName>
        <fullName evidence="3">DUF4218 domain-containing protein</fullName>
    </recommendedName>
</protein>
<dbReference type="VEuPathDB" id="FungiDB:FUN_007943"/>
<evidence type="ECO:0000313" key="2">
    <source>
        <dbReference type="Proteomes" id="UP000232722"/>
    </source>
</evidence>
<accession>A0A2N0P9N4</accession>
<dbReference type="Proteomes" id="UP000232722">
    <property type="component" value="Unassembled WGS sequence"/>
</dbReference>
<dbReference type="VEuPathDB" id="FungiDB:RhiirFUN_011263"/>
<gene>
    <name evidence="1" type="ORF">RhiirA5_423611</name>
</gene>